<protein>
    <submittedName>
        <fullName evidence="1">Uncharacterized protein</fullName>
    </submittedName>
</protein>
<name>A0ABX2BH05_9BURK</name>
<dbReference type="RefSeq" id="WP_172308581.1">
    <property type="nucleotide sequence ID" value="NZ_WOEY01000005.1"/>
</dbReference>
<evidence type="ECO:0000313" key="1">
    <source>
        <dbReference type="EMBL" id="NPT39899.1"/>
    </source>
</evidence>
<gene>
    <name evidence="1" type="ORF">GNZ12_00880</name>
</gene>
<comment type="caution">
    <text evidence="1">The sequence shown here is derived from an EMBL/GenBank/DDBJ whole genome shotgun (WGS) entry which is preliminary data.</text>
</comment>
<sequence>MHQNLVDRLVTDAKMLSDGLRLDLAPELQQARCMRACIPVPVIDRKLLQCDYLDFAQFYHALHPLPRFHEAARLAEFKQFYQEHLKRVIRMSAFMIREAIHTVRIAD</sequence>
<dbReference type="EMBL" id="WOEY01000005">
    <property type="protein sequence ID" value="NPT39899.1"/>
    <property type="molecule type" value="Genomic_DNA"/>
</dbReference>
<dbReference type="Proteomes" id="UP000652198">
    <property type="component" value="Unassembled WGS sequence"/>
</dbReference>
<organism evidence="1 2">
    <name type="scientific">Paraburkholderia solitsugae</name>
    <dbReference type="NCBI Taxonomy" id="2675748"/>
    <lineage>
        <taxon>Bacteria</taxon>
        <taxon>Pseudomonadati</taxon>
        <taxon>Pseudomonadota</taxon>
        <taxon>Betaproteobacteria</taxon>
        <taxon>Burkholderiales</taxon>
        <taxon>Burkholderiaceae</taxon>
        <taxon>Paraburkholderia</taxon>
    </lineage>
</organism>
<evidence type="ECO:0000313" key="2">
    <source>
        <dbReference type="Proteomes" id="UP000652198"/>
    </source>
</evidence>
<keyword evidence="2" id="KW-1185">Reference proteome</keyword>
<proteinExistence type="predicted"/>
<reference evidence="1 2" key="1">
    <citation type="submission" date="2019-11" db="EMBL/GenBank/DDBJ databases">
        <title>Metabolism of dissolved organic matter in forest soils.</title>
        <authorList>
            <person name="Cyle K.T."/>
            <person name="Wilhelm R.C."/>
            <person name="Martinez C.E."/>
        </authorList>
    </citation>
    <scope>NUCLEOTIDE SEQUENCE [LARGE SCALE GENOMIC DNA]</scope>
    <source>
        <strain evidence="1 2">1N</strain>
    </source>
</reference>
<accession>A0ABX2BH05</accession>